<keyword evidence="2" id="KW-1185">Reference proteome</keyword>
<dbReference type="RefSeq" id="XP_010488852.1">
    <property type="nucleotide sequence ID" value="XM_010490550.1"/>
</dbReference>
<feature type="region of interest" description="Disordered" evidence="1">
    <location>
        <begin position="137"/>
        <end position="157"/>
    </location>
</feature>
<name>A0ABM0XPA1_CAMSA</name>
<dbReference type="Proteomes" id="UP000694864">
    <property type="component" value="Chromosome 19"/>
</dbReference>
<feature type="region of interest" description="Disordered" evidence="1">
    <location>
        <begin position="1"/>
        <end position="30"/>
    </location>
</feature>
<accession>A0ABM0XPA1</accession>
<evidence type="ECO:0000313" key="2">
    <source>
        <dbReference type="Proteomes" id="UP000694864"/>
    </source>
</evidence>
<feature type="region of interest" description="Disordered" evidence="1">
    <location>
        <begin position="74"/>
        <end position="112"/>
    </location>
</feature>
<feature type="region of interest" description="Disordered" evidence="1">
    <location>
        <begin position="179"/>
        <end position="226"/>
    </location>
</feature>
<reference evidence="2" key="2">
    <citation type="journal article" date="2014" name="Nat. Commun.">
        <title>The emerging biofuel crop Camelina sativa retains a highly undifferentiated hexaploid genome structure.</title>
        <authorList>
            <person name="Kagale S."/>
            <person name="Koh C."/>
            <person name="Nixon J."/>
            <person name="Bollina V."/>
            <person name="Clarke W.E."/>
            <person name="Tuteja R."/>
            <person name="Spillane C."/>
            <person name="Robinson S.J."/>
            <person name="Links M.G."/>
            <person name="Clarke C."/>
            <person name="Higgins E.E."/>
            <person name="Huebert T."/>
            <person name="Sharpe A.G."/>
            <person name="Parkin I.A."/>
        </authorList>
    </citation>
    <scope>NUCLEOTIDE SEQUENCE [LARGE SCALE GENOMIC DNA]</scope>
    <source>
        <strain evidence="2">r\DH55</strain>
    </source>
</reference>
<protein>
    <submittedName>
        <fullName evidence="3 4">Uncharacterized protein LOC104766633</fullName>
    </submittedName>
</protein>
<gene>
    <name evidence="3 4" type="primary">LOC104766633</name>
</gene>
<dbReference type="RefSeq" id="XP_010488853.1">
    <property type="nucleotide sequence ID" value="XM_010490551.2"/>
</dbReference>
<reference evidence="2" key="1">
    <citation type="journal article" date="1997" name="Nucleic Acids Res.">
        <title>tRNAscan-SE: a program for improved detection of transfer RNA genes in genomic sequence.</title>
        <authorList>
            <person name="Lowe T.M."/>
            <person name="Eddy S.R."/>
        </authorList>
    </citation>
    <scope>NUCLEOTIDE SEQUENCE [LARGE SCALE GENOMIC DNA]</scope>
    <source>
        <strain evidence="2">r\DH55</strain>
    </source>
</reference>
<sequence>MVGTRSHINRLDNEGEGVTMEEEKKVTPVETKNLLDRTQALEYAIANQNRKLDRNIAEMFQMIKIISGQKASQSSKQLEEQSPLMDSAAPESGGVSYEHSRGRGSTGPGQYSGVTRLGKVDFRRFDGERCSAWISTDVSTGPETRPGTLAPDQDTSGVLVSPLGKLGANMPRIIPMQPLGGRAHPGLQDTISTTSSKKSKRSTRPRQPLARPSVRPLSLPKDEGAKDVRIMTRTLFPYFGFVP</sequence>
<evidence type="ECO:0000313" key="4">
    <source>
        <dbReference type="RefSeq" id="XP_010488853.1"/>
    </source>
</evidence>
<organism evidence="2 4">
    <name type="scientific">Camelina sativa</name>
    <name type="common">False flax</name>
    <name type="synonym">Myagrum sativum</name>
    <dbReference type="NCBI Taxonomy" id="90675"/>
    <lineage>
        <taxon>Eukaryota</taxon>
        <taxon>Viridiplantae</taxon>
        <taxon>Streptophyta</taxon>
        <taxon>Embryophyta</taxon>
        <taxon>Tracheophyta</taxon>
        <taxon>Spermatophyta</taxon>
        <taxon>Magnoliopsida</taxon>
        <taxon>eudicotyledons</taxon>
        <taxon>Gunneridae</taxon>
        <taxon>Pentapetalae</taxon>
        <taxon>rosids</taxon>
        <taxon>malvids</taxon>
        <taxon>Brassicales</taxon>
        <taxon>Brassicaceae</taxon>
        <taxon>Camelineae</taxon>
        <taxon>Camelina</taxon>
    </lineage>
</organism>
<reference evidence="3 4" key="3">
    <citation type="submission" date="2025-05" db="UniProtKB">
        <authorList>
            <consortium name="RefSeq"/>
        </authorList>
    </citation>
    <scope>IDENTIFICATION</scope>
    <source>
        <tissue evidence="3 4">Leaf</tissue>
    </source>
</reference>
<dbReference type="GeneID" id="104766633"/>
<evidence type="ECO:0000256" key="1">
    <source>
        <dbReference type="SAM" id="MobiDB-lite"/>
    </source>
</evidence>
<proteinExistence type="predicted"/>
<evidence type="ECO:0000313" key="3">
    <source>
        <dbReference type="RefSeq" id="XP_010488852.1"/>
    </source>
</evidence>